<dbReference type="Proteomes" id="UP000594967">
    <property type="component" value="Chromosome"/>
</dbReference>
<reference evidence="1 4" key="2">
    <citation type="submission" date="2020-12" db="EMBL/GenBank/DDBJ databases">
        <title>FDA dAtabase for Regulatory Grade micrObial Sequences (FDA-ARGOS): Supporting development and validation of Infectious Disease Dx tests.</title>
        <authorList>
            <person name="Sproer C."/>
            <person name="Gronow S."/>
            <person name="Severitt S."/>
            <person name="Schroder I."/>
            <person name="Tallon L."/>
            <person name="Sadzewicz L."/>
            <person name="Zhao X."/>
            <person name="Boylan J."/>
            <person name="Ott S."/>
            <person name="Bowen H."/>
            <person name="Vavikolanu K."/>
            <person name="Mehta A."/>
            <person name="Aluvathingal J."/>
            <person name="Nadendla S."/>
            <person name="Lowell S."/>
            <person name="Myers T."/>
            <person name="Yan Y."/>
            <person name="Sichtig H."/>
        </authorList>
    </citation>
    <scope>NUCLEOTIDE SEQUENCE [LARGE SCALE GENOMIC DNA]</scope>
    <source>
        <strain evidence="1 4">FDAARGOS_907</strain>
    </source>
</reference>
<dbReference type="AlphaFoldDB" id="A0A2X4TVE1"/>
<gene>
    <name evidence="1" type="ORF">I6G64_09780</name>
    <name evidence="2" type="ORF">NCTC12961_00655</name>
</gene>
<dbReference type="EMBL" id="CP065673">
    <property type="protein sequence ID" value="QPS22639.1"/>
    <property type="molecule type" value="Genomic_DNA"/>
</dbReference>
<reference evidence="2 3" key="1">
    <citation type="submission" date="2018-06" db="EMBL/GenBank/DDBJ databases">
        <authorList>
            <consortium name="Pathogen Informatics"/>
            <person name="Doyle S."/>
        </authorList>
    </citation>
    <scope>NUCLEOTIDE SEQUENCE [LARGE SCALE GENOMIC DNA]</scope>
    <source>
        <strain evidence="2 3">NCTC12961</strain>
    </source>
</reference>
<dbReference type="EMBL" id="LS483469">
    <property type="protein sequence ID" value="SQI30853.1"/>
    <property type="molecule type" value="Genomic_DNA"/>
</dbReference>
<evidence type="ECO:0000313" key="1">
    <source>
        <dbReference type="EMBL" id="QPS22639.1"/>
    </source>
</evidence>
<sequence length="339" mass="38161">MPMLDTEEELLASVRANLPVGMNLTTKLQPNGDADGYACLSVSNNKTFTFKMDIKIIRRKENLFLLRKSWQNRTADERLLLCSPLTPAQTKICEELKLNFIDAAGNASINTEGLFLQISGKKAPKTAKHFEDSTARISEGTLKLLFVLLSDTNAIDSTYRELANAAGISLGMVSKAFDYLEAQRYYRKSQDGRRLLEPGALTALWLREYAVMLRPKQKSIHLEAPADWQRIPLQSNETWGGEAAASLLTDGYLSPEKLILFTHEPLQQRRKDLGLRPEREGQMQLVTAFWGNEWRLTALAKAMLSIGELLAGRDDRNLEVARLVNDKYLGLKDSALFRN</sequence>
<organism evidence="2 3">
    <name type="scientific">Serratia plymuthica</name>
    <dbReference type="NCBI Taxonomy" id="82996"/>
    <lineage>
        <taxon>Bacteria</taxon>
        <taxon>Pseudomonadati</taxon>
        <taxon>Pseudomonadota</taxon>
        <taxon>Gammaproteobacteria</taxon>
        <taxon>Enterobacterales</taxon>
        <taxon>Yersiniaceae</taxon>
        <taxon>Serratia</taxon>
    </lineage>
</organism>
<proteinExistence type="predicted"/>
<keyword evidence="4" id="KW-1185">Reference proteome</keyword>
<dbReference type="InterPro" id="IPR019238">
    <property type="entry name" value="AbiEi_2"/>
</dbReference>
<evidence type="ECO:0000313" key="4">
    <source>
        <dbReference type="Proteomes" id="UP000594967"/>
    </source>
</evidence>
<name>A0A2X4TVE1_SERPL</name>
<accession>A0A2X4TVE1</accession>
<evidence type="ECO:0000313" key="2">
    <source>
        <dbReference type="EMBL" id="SQI30853.1"/>
    </source>
</evidence>
<evidence type="ECO:0000313" key="3">
    <source>
        <dbReference type="Proteomes" id="UP000248897"/>
    </source>
</evidence>
<dbReference type="RefSeq" id="WP_063202182.1">
    <property type="nucleotide sequence ID" value="NZ_CAMITG010000001.1"/>
</dbReference>
<dbReference type="Pfam" id="PF09952">
    <property type="entry name" value="AbiEi_2"/>
    <property type="match status" value="1"/>
</dbReference>
<dbReference type="Proteomes" id="UP000248897">
    <property type="component" value="Chromosome 1"/>
</dbReference>
<protein>
    <submittedName>
        <fullName evidence="2">Uncharacterized protein conserved in bacteria (DUF2186)</fullName>
    </submittedName>
</protein>